<dbReference type="Pfam" id="PF03033">
    <property type="entry name" value="Glyco_transf_28"/>
    <property type="match status" value="1"/>
</dbReference>
<dbReference type="Gene3D" id="3.40.50.2000">
    <property type="entry name" value="Glycogen Phosphorylase B"/>
    <property type="match status" value="2"/>
</dbReference>
<organism evidence="3 4">
    <name type="scientific">Jeotgalibaca arthritidis</name>
    <dbReference type="NCBI Taxonomy" id="1868794"/>
    <lineage>
        <taxon>Bacteria</taxon>
        <taxon>Bacillati</taxon>
        <taxon>Bacillota</taxon>
        <taxon>Bacilli</taxon>
        <taxon>Lactobacillales</taxon>
        <taxon>Carnobacteriaceae</taxon>
        <taxon>Jeotgalibaca</taxon>
    </lineage>
</organism>
<evidence type="ECO:0000259" key="2">
    <source>
        <dbReference type="Pfam" id="PF06722"/>
    </source>
</evidence>
<dbReference type="SUPFAM" id="SSF53756">
    <property type="entry name" value="UDP-Glycosyltransferase/glycogen phosphorylase"/>
    <property type="match status" value="1"/>
</dbReference>
<dbReference type="Pfam" id="PF06722">
    <property type="entry name" value="EryCIII-like_C"/>
    <property type="match status" value="1"/>
</dbReference>
<dbReference type="CDD" id="cd03784">
    <property type="entry name" value="GT1_Gtf-like"/>
    <property type="match status" value="1"/>
</dbReference>
<dbReference type="InterPro" id="IPR050426">
    <property type="entry name" value="Glycosyltransferase_28"/>
</dbReference>
<dbReference type="EMBL" id="CP049740">
    <property type="protein sequence ID" value="QII82310.1"/>
    <property type="molecule type" value="Genomic_DNA"/>
</dbReference>
<dbReference type="GO" id="GO:0016758">
    <property type="term" value="F:hexosyltransferase activity"/>
    <property type="evidence" value="ECO:0007669"/>
    <property type="project" value="InterPro"/>
</dbReference>
<dbReference type="GO" id="GO:0008194">
    <property type="term" value="F:UDP-glycosyltransferase activity"/>
    <property type="evidence" value="ECO:0007669"/>
    <property type="project" value="InterPro"/>
</dbReference>
<proteinExistence type="predicted"/>
<dbReference type="Proteomes" id="UP000501451">
    <property type="component" value="Chromosome"/>
</dbReference>
<dbReference type="GO" id="GO:0033072">
    <property type="term" value="P:vancomycin biosynthetic process"/>
    <property type="evidence" value="ECO:0007669"/>
    <property type="project" value="UniProtKB-ARBA"/>
</dbReference>
<keyword evidence="3" id="KW-0808">Transferase</keyword>
<dbReference type="FunFam" id="3.40.50.2000:FF:000009">
    <property type="entry name" value="Sterol 3-beta-glucosyltransferase UGT80A2"/>
    <property type="match status" value="1"/>
</dbReference>
<sequence>MRIAIFTLGSRGDVQPYVALAKAAISKGHSAVICTGKSFQHFIEGNGVAFEAATSDLMAMLETEEGKMVFNDALKHPIKTKRYLKDVVNPAFRKTLDDFYKSAQGADIIIYHPKAFGAPDIAKFLGIPCISMPPVPITYPIEEFPNLAISPTRNLGKVINKLTYKVMDKAESASIKEVNDFREKTLNLPKRKSGEYTFNIDGREIPIIYPISSYLFKDVKSWADKVYLPGFFYLDTEIEVLEEEILKFINLGKEPIVISFSSMPLKSPDLFKEKLVKALKETDNRAIIIAGNSGITFEKEEEILTIKAAPHTLLFPLAKGIIHHGGVGTMAAALKSGNPQIIIPFAVDQPFWANRLYKLGYALKPIKEIEVTTEELISRFKELEKAEVKQKAQDIKSALSKENGTENAMKYIENYCDRYYNK</sequence>
<dbReference type="RefSeq" id="WP_166162504.1">
    <property type="nucleotide sequence ID" value="NZ_CP049740.1"/>
</dbReference>
<reference evidence="3 4" key="1">
    <citation type="journal article" date="2017" name="Int. J. Syst. Evol. Microbiol.">
        <title>Jeotgalibaca porci sp. nov. and Jeotgalibaca arthritidis sp. nov., isolated from pigs, and emended description of the genus Jeotgalibaca.</title>
        <authorList>
            <person name="Zamora L."/>
            <person name="Perez-Sancho M."/>
            <person name="Dominguez L."/>
            <person name="Fernandez-Garayzabal J.F."/>
            <person name="Vela A.I."/>
        </authorList>
    </citation>
    <scope>NUCLEOTIDE SEQUENCE [LARGE SCALE GENOMIC DNA]</scope>
    <source>
        <strain evidence="3 4">CECT 9157</strain>
    </source>
</reference>
<name>A0A6G7KAM9_9LACT</name>
<accession>A0A6G7KAM9</accession>
<keyword evidence="4" id="KW-1185">Reference proteome</keyword>
<dbReference type="InterPro" id="IPR010610">
    <property type="entry name" value="EryCIII-like_C"/>
</dbReference>
<evidence type="ECO:0000313" key="4">
    <source>
        <dbReference type="Proteomes" id="UP000501451"/>
    </source>
</evidence>
<dbReference type="KEGG" id="jar:G7057_07610"/>
<dbReference type="InterPro" id="IPR004276">
    <property type="entry name" value="GlycoTrans_28_N"/>
</dbReference>
<dbReference type="GO" id="GO:0005975">
    <property type="term" value="P:carbohydrate metabolic process"/>
    <property type="evidence" value="ECO:0007669"/>
    <property type="project" value="InterPro"/>
</dbReference>
<dbReference type="PANTHER" id="PTHR48050">
    <property type="entry name" value="STEROL 3-BETA-GLUCOSYLTRANSFERASE"/>
    <property type="match status" value="1"/>
</dbReference>
<feature type="domain" description="Glycosyltransferase family 28 N-terminal" evidence="1">
    <location>
        <begin position="3"/>
        <end position="80"/>
    </location>
</feature>
<evidence type="ECO:0000259" key="1">
    <source>
        <dbReference type="Pfam" id="PF03033"/>
    </source>
</evidence>
<evidence type="ECO:0000313" key="3">
    <source>
        <dbReference type="EMBL" id="QII82310.1"/>
    </source>
</evidence>
<dbReference type="AlphaFoldDB" id="A0A6G7KAM9"/>
<feature type="domain" description="Erythromycin biosynthesis protein CIII-like C-terminal" evidence="2">
    <location>
        <begin position="300"/>
        <end position="395"/>
    </location>
</feature>
<protein>
    <submittedName>
        <fullName evidence="3">Glycosyltransferase family 1 protein</fullName>
    </submittedName>
</protein>
<gene>
    <name evidence="3" type="ORF">G7057_07610</name>
</gene>
<dbReference type="InterPro" id="IPR002213">
    <property type="entry name" value="UDP_glucos_trans"/>
</dbReference>
<dbReference type="PANTHER" id="PTHR48050:SF13">
    <property type="entry name" value="STEROL 3-BETA-GLUCOSYLTRANSFERASE UGT80A2"/>
    <property type="match status" value="1"/>
</dbReference>